<proteinExistence type="predicted"/>
<dbReference type="HOGENOM" id="CLU_088965_6_3_6"/>
<dbReference type="Gene3D" id="2.60.40.1090">
    <property type="entry name" value="Fimbrial-type adhesion domain"/>
    <property type="match status" value="1"/>
</dbReference>
<dbReference type="Proteomes" id="UP000005512">
    <property type="component" value="Unassembled WGS sequence"/>
</dbReference>
<evidence type="ECO:0000313" key="1">
    <source>
        <dbReference type="EMBL" id="EFB72952.1"/>
    </source>
</evidence>
<dbReference type="InterPro" id="IPR036937">
    <property type="entry name" value="Adhesion_dom_fimbrial_sf"/>
</dbReference>
<dbReference type="SUPFAM" id="SSF49401">
    <property type="entry name" value="Bacterial adhesins"/>
    <property type="match status" value="1"/>
</dbReference>
<dbReference type="EMBL" id="ABXV02000017">
    <property type="protein sequence ID" value="EFB72952.1"/>
    <property type="molecule type" value="Genomic_DNA"/>
</dbReference>
<accession>D1P0T3</accession>
<dbReference type="GeneID" id="93419795"/>
<organism evidence="1 2">
    <name type="scientific">Providencia rustigianii DSM 4541</name>
    <dbReference type="NCBI Taxonomy" id="500637"/>
    <lineage>
        <taxon>Bacteria</taxon>
        <taxon>Pseudomonadati</taxon>
        <taxon>Pseudomonadota</taxon>
        <taxon>Gammaproteobacteria</taxon>
        <taxon>Enterobacterales</taxon>
        <taxon>Morganellaceae</taxon>
        <taxon>Providencia</taxon>
    </lineage>
</organism>
<dbReference type="InterPro" id="IPR050263">
    <property type="entry name" value="Bact_Fimbrial_Adh_Pro"/>
</dbReference>
<dbReference type="eggNOG" id="COG3539">
    <property type="taxonomic scope" value="Bacteria"/>
</dbReference>
<name>D1P0T3_9GAMM</name>
<dbReference type="STRING" id="500637.PROVRUST_05751"/>
<dbReference type="PANTHER" id="PTHR33420:SF27">
    <property type="entry name" value="PROTEIN FIMG"/>
    <property type="match status" value="1"/>
</dbReference>
<dbReference type="GO" id="GO:0009289">
    <property type="term" value="C:pilus"/>
    <property type="evidence" value="ECO:0007669"/>
    <property type="project" value="InterPro"/>
</dbReference>
<dbReference type="AlphaFoldDB" id="D1P0T3"/>
<dbReference type="GO" id="GO:0043709">
    <property type="term" value="P:cell adhesion involved in single-species biofilm formation"/>
    <property type="evidence" value="ECO:0007669"/>
    <property type="project" value="TreeGrafter"/>
</dbReference>
<gene>
    <name evidence="1" type="ORF">PROVRUST_05751</name>
</gene>
<evidence type="ECO:0000313" key="2">
    <source>
        <dbReference type="Proteomes" id="UP000005512"/>
    </source>
</evidence>
<comment type="caution">
    <text evidence="1">The sequence shown here is derived from an EMBL/GenBank/DDBJ whole genome shotgun (WGS) entry which is preliminary data.</text>
</comment>
<keyword evidence="2" id="KW-1185">Reference proteome</keyword>
<dbReference type="InterPro" id="IPR008966">
    <property type="entry name" value="Adhesion_dom_sf"/>
</dbReference>
<reference evidence="1" key="1">
    <citation type="submission" date="2009-12" db="EMBL/GenBank/DDBJ databases">
        <authorList>
            <person name="Weinstock G."/>
            <person name="Sodergren E."/>
            <person name="Clifton S."/>
            <person name="Fulton L."/>
            <person name="Fulton B."/>
            <person name="Courtney L."/>
            <person name="Fronick C."/>
            <person name="Harrison M."/>
            <person name="Strong C."/>
            <person name="Farmer C."/>
            <person name="Delahaunty K."/>
            <person name="Markovic C."/>
            <person name="Hall O."/>
            <person name="Minx P."/>
            <person name="Tomlinson C."/>
            <person name="Mitreva M."/>
            <person name="Nelson J."/>
            <person name="Hou S."/>
            <person name="Wollam A."/>
            <person name="Pepin K.H."/>
            <person name="Johnson M."/>
            <person name="Bhonagiri V."/>
            <person name="Nash W.E."/>
            <person name="Warren W."/>
            <person name="Chinwalla A."/>
            <person name="Mardis E.R."/>
            <person name="Wilson R.K."/>
        </authorList>
    </citation>
    <scope>NUCLEOTIDE SEQUENCE [LARGE SCALE GENOMIC DNA]</scope>
    <source>
        <strain evidence="1">DSM 4541</strain>
    </source>
</reference>
<sequence>MDNMKRLALALPLLTYSLFTMGEAVKINIFGSVTAMPCEVDNKNYQIDLKKVNIWNIKNTQTSSWVNFSIKLKNCPINTKGAIITLTGTIDPINPDHFINNGTAKNVALNLTTGTNKSLVKNGTKLTVPINSQTHSAEIAFSARMAGYGSGMTTGSFKSHLEFTLSYN</sequence>
<dbReference type="RefSeq" id="WP_006813808.1">
    <property type="nucleotide sequence ID" value="NZ_GG703818.1"/>
</dbReference>
<dbReference type="PANTHER" id="PTHR33420">
    <property type="entry name" value="FIMBRIAL SUBUNIT ELFA-RELATED"/>
    <property type="match status" value="1"/>
</dbReference>
<protein>
    <submittedName>
        <fullName evidence="1">Fimbrial protein</fullName>
    </submittedName>
</protein>